<protein>
    <recommendedName>
        <fullName evidence="5">Integrase catalytic domain-containing protein</fullName>
    </recommendedName>
</protein>
<dbReference type="Gene3D" id="3.30.420.10">
    <property type="entry name" value="Ribonuclease H-like superfamily/Ribonuclease H"/>
    <property type="match status" value="1"/>
</dbReference>
<dbReference type="SUPFAM" id="SSF56672">
    <property type="entry name" value="DNA/RNA polymerases"/>
    <property type="match status" value="1"/>
</dbReference>
<evidence type="ECO:0000256" key="3">
    <source>
        <dbReference type="ARBA" id="ARBA00022750"/>
    </source>
</evidence>
<dbReference type="InterPro" id="IPR013103">
    <property type="entry name" value="RVT_2"/>
</dbReference>
<dbReference type="PANTHER" id="PTHR42648">
    <property type="entry name" value="TRANSPOSASE, PUTATIVE-RELATED"/>
    <property type="match status" value="1"/>
</dbReference>
<accession>A0A2N9I7R8</accession>
<evidence type="ECO:0000313" key="6">
    <source>
        <dbReference type="EMBL" id="SPD20702.1"/>
    </source>
</evidence>
<dbReference type="GO" id="GO:0046872">
    <property type="term" value="F:metal ion binding"/>
    <property type="evidence" value="ECO:0007669"/>
    <property type="project" value="UniProtKB-KW"/>
</dbReference>
<keyword evidence="2" id="KW-0479">Metal-binding</keyword>
<dbReference type="InterPro" id="IPR057670">
    <property type="entry name" value="SH3_retrovirus"/>
</dbReference>
<dbReference type="InterPro" id="IPR043502">
    <property type="entry name" value="DNA/RNA_pol_sf"/>
</dbReference>
<dbReference type="Pfam" id="PF13976">
    <property type="entry name" value="gag_pre-integrs"/>
    <property type="match status" value="1"/>
</dbReference>
<dbReference type="Pfam" id="PF14223">
    <property type="entry name" value="Retrotran_gag_2"/>
    <property type="match status" value="1"/>
</dbReference>
<dbReference type="GO" id="GO:0015074">
    <property type="term" value="P:DNA integration"/>
    <property type="evidence" value="ECO:0007669"/>
    <property type="project" value="InterPro"/>
</dbReference>
<dbReference type="GO" id="GO:0004190">
    <property type="term" value="F:aspartic-type endopeptidase activity"/>
    <property type="evidence" value="ECO:0007669"/>
    <property type="project" value="UniProtKB-KW"/>
</dbReference>
<dbReference type="SUPFAM" id="SSF53098">
    <property type="entry name" value="Ribonuclease H-like"/>
    <property type="match status" value="1"/>
</dbReference>
<keyword evidence="1" id="KW-0645">Protease</keyword>
<dbReference type="Pfam" id="PF07727">
    <property type="entry name" value="RVT_2"/>
    <property type="match status" value="2"/>
</dbReference>
<keyword evidence="3" id="KW-0064">Aspartyl protease</keyword>
<proteinExistence type="predicted"/>
<dbReference type="EMBL" id="OIVN01005068">
    <property type="protein sequence ID" value="SPD20702.1"/>
    <property type="molecule type" value="Genomic_DNA"/>
</dbReference>
<organism evidence="6">
    <name type="scientific">Fagus sylvatica</name>
    <name type="common">Beechnut</name>
    <dbReference type="NCBI Taxonomy" id="28930"/>
    <lineage>
        <taxon>Eukaryota</taxon>
        <taxon>Viridiplantae</taxon>
        <taxon>Streptophyta</taxon>
        <taxon>Embryophyta</taxon>
        <taxon>Tracheophyta</taxon>
        <taxon>Spermatophyta</taxon>
        <taxon>Magnoliopsida</taxon>
        <taxon>eudicotyledons</taxon>
        <taxon>Gunneridae</taxon>
        <taxon>Pentapetalae</taxon>
        <taxon>rosids</taxon>
        <taxon>fabids</taxon>
        <taxon>Fagales</taxon>
        <taxon>Fagaceae</taxon>
        <taxon>Fagus</taxon>
    </lineage>
</organism>
<dbReference type="GO" id="GO:0003676">
    <property type="term" value="F:nucleic acid binding"/>
    <property type="evidence" value="ECO:0007669"/>
    <property type="project" value="InterPro"/>
</dbReference>
<dbReference type="AlphaFoldDB" id="A0A2N9I7R8"/>
<name>A0A2N9I7R8_FAGSY</name>
<dbReference type="GO" id="GO:0006508">
    <property type="term" value="P:proteolysis"/>
    <property type="evidence" value="ECO:0007669"/>
    <property type="project" value="UniProtKB-KW"/>
</dbReference>
<dbReference type="CDD" id="cd09272">
    <property type="entry name" value="RNase_HI_RT_Ty1"/>
    <property type="match status" value="1"/>
</dbReference>
<dbReference type="InterPro" id="IPR001584">
    <property type="entry name" value="Integrase_cat-core"/>
</dbReference>
<dbReference type="Pfam" id="PF25597">
    <property type="entry name" value="SH3_retrovirus"/>
    <property type="match status" value="1"/>
</dbReference>
<dbReference type="PANTHER" id="PTHR42648:SF28">
    <property type="entry name" value="TRANSPOSON-ENCODED PROTEIN WITH RIBONUCLEASE H-LIKE AND RETROVIRUS ZINC FINGER-LIKE DOMAINS"/>
    <property type="match status" value="1"/>
</dbReference>
<dbReference type="PROSITE" id="PS50994">
    <property type="entry name" value="INTEGRASE"/>
    <property type="match status" value="1"/>
</dbReference>
<evidence type="ECO:0000259" key="5">
    <source>
        <dbReference type="PROSITE" id="PS50994"/>
    </source>
</evidence>
<feature type="domain" description="Integrase catalytic" evidence="5">
    <location>
        <begin position="480"/>
        <end position="662"/>
    </location>
</feature>
<keyword evidence="4" id="KW-0378">Hydrolase</keyword>
<dbReference type="Pfam" id="PF22936">
    <property type="entry name" value="Pol_BBD"/>
    <property type="match status" value="1"/>
</dbReference>
<dbReference type="InterPro" id="IPR039537">
    <property type="entry name" value="Retrotran_Ty1/copia-like"/>
</dbReference>
<dbReference type="InterPro" id="IPR025724">
    <property type="entry name" value="GAG-pre-integrase_dom"/>
</dbReference>
<dbReference type="InterPro" id="IPR054722">
    <property type="entry name" value="PolX-like_BBD"/>
</dbReference>
<evidence type="ECO:0000256" key="2">
    <source>
        <dbReference type="ARBA" id="ARBA00022723"/>
    </source>
</evidence>
<sequence length="1257" mass="142722">MSDTTKVGHSFKFMELPLKAPCVFSVNNQTSVIETLTGNNYKRWKEDVEMALTMMDIDIVMREPKPPALTAGSSASLKAHFERWDRANRLSLMMMKRSISEALIGALPKTDNAKEFLVAIGQKFQFSDKAETGELMGKLMGMRYDGIGGIREFIMKMVNVANRLSDLKISVPETFLVHQILGILPSQFNQLKTSYNTQKEVWSINELISFCAQEEERMRRETGETVNVVFKPGPKKSFNSKRSKSQDQGGVDCYKFKSWKDKKNKLGGNLLAFVCLESSLIDVPLNSWWFDSGATVHIANSLQGFKSKRRPSEDEKYLYVGNGVQVEIELIGVVSLKLESGYELVLENILYVPSMRRNLISISALDQAGYAFDIKNGIFKVFFDSNFLGSGFLSDGLYRLKLYPNKDFTSLNVESSGTKRVLIKENSSTLWHKRLGHISKERIERLIKDDALPNLDFTNFETCVDCVRGKLTKTKRKGSTRSKDLLEITHTDISGPLTPTLCGSQYFISFIDDYSRYGYVYLISEKSQALEKFKIYKTEVEKQLGKVIKIVRSDRGGEYYGKHGETGQFMGPFAKYLQDCGIVAQYTMPGTPEQNGVAERRNRTLMDMVRSMMSRSNLPKSLWGEALKTAMYILNRLKLKSIIPWKRNWILKPPRCFFIGYPPHSKGYRFYCPTRGTKIVEAITAKFLENDIDNCECSHNRDVTLDEEGLIVPTPIIQERIISQEDEGINGAQLEQQEMGSAPLPTQDFHVDQPAPVRRSQRVRRPTLSNDYVVYLGECDFDIGKVVDPISFDQAIDGPQSSKWVEAMEDEMLSMKHNDVWELVELPNGFKPIGCKWVYKTKKDSKGNIERFKARLVAKGFTQKEGIDYHETFSPMDVKTAFLNGNLGEEVYMQQPEGFQMKGKEHMVCKLNKSIYGLKQASRQWYLKFDEIVTSLGFIENKIDQCIYLKISGSKFIFLVLYVDDVLLASSDLNLLHETKQHLSKTFDMKDLGEASFVLGIEIHRDRSRGTLGLSQNAYIDRVLKRFDMQSCKPGDVPIVKGDVLSKDKCPKNEVERECMKKVPYASAIGSLMYAQVCTRPDIAFPVNVLGRFLADPGMEHWIAAKKVMRYLQRTKNFMLTYRRVDRLEVIGYSDSDYAGSPDDKKSTSGYVFMLGGGAISWKSVKQTLVASSTMQAEFVACYGAATQAIWLRNFISGLKVIDSISRPIKIFCDNRAAVFFSKNNKTSSGSKHIDIKYLSVRDMVRKGDIIIEHINT</sequence>
<dbReference type="InterPro" id="IPR036397">
    <property type="entry name" value="RNaseH_sf"/>
</dbReference>
<reference evidence="6" key="1">
    <citation type="submission" date="2018-02" db="EMBL/GenBank/DDBJ databases">
        <authorList>
            <person name="Cohen D.B."/>
            <person name="Kent A.D."/>
        </authorList>
    </citation>
    <scope>NUCLEOTIDE SEQUENCE</scope>
</reference>
<evidence type="ECO:0000256" key="1">
    <source>
        <dbReference type="ARBA" id="ARBA00022670"/>
    </source>
</evidence>
<gene>
    <name evidence="6" type="ORF">FSB_LOCUS48584</name>
</gene>
<dbReference type="InterPro" id="IPR012337">
    <property type="entry name" value="RNaseH-like_sf"/>
</dbReference>
<evidence type="ECO:0000256" key="4">
    <source>
        <dbReference type="ARBA" id="ARBA00022801"/>
    </source>
</evidence>